<sequence length="347" mass="38201">MQALILAGGKGTRLRPLTVHTPKPIVPICNRPFLLYQIEMLRRAGITDITLSLSYQPQKIEQLLGDGSAFGVKLRYTVEPQPMGTAGAFKFAEEMIREQTVVLNGDILTDLDLAAVIRQHNERKAVATIVLTPVENPSSYGLVETDADGRVLRFIEKPNIEEVSVNTINAGTYVLEPRVLDLIPAGENYSFEYGLFPDLLRREEPFYAHIPQDTYWLDIGTPARYWQANDDLLNDRVGRIKITERRGKFEASGAEIDARSIIADDCVIKAGAEIINSVLGQGCHVEEKARIENSVIWPHTRISAGAHVSGAIIGRGCHIGRFAQIGHGAVLGDKTSLTDYTQTGGDL</sequence>
<dbReference type="Gene3D" id="3.90.550.10">
    <property type="entry name" value="Spore Coat Polysaccharide Biosynthesis Protein SpsA, Chain A"/>
    <property type="match status" value="1"/>
</dbReference>
<dbReference type="Pfam" id="PF25084">
    <property type="entry name" value="LbH_EIF2B"/>
    <property type="match status" value="1"/>
</dbReference>
<feature type="domain" description="Nucleotidyl transferase" evidence="3">
    <location>
        <begin position="3"/>
        <end position="233"/>
    </location>
</feature>
<proteinExistence type="predicted"/>
<keyword evidence="6" id="KW-1185">Reference proteome</keyword>
<dbReference type="AlphaFoldDB" id="A0A0B6WYV0"/>
<keyword evidence="2" id="KW-0963">Cytoplasm</keyword>
<keyword evidence="5" id="KW-0548">Nucleotidyltransferase</keyword>
<evidence type="ECO:0000313" key="6">
    <source>
        <dbReference type="Proteomes" id="UP000031518"/>
    </source>
</evidence>
<dbReference type="RefSeq" id="WP_041975320.1">
    <property type="nucleotide sequence ID" value="NZ_CBXV010000004.1"/>
</dbReference>
<gene>
    <name evidence="5" type="ORF">PYK22_01328</name>
</gene>
<dbReference type="Gene3D" id="2.160.10.10">
    <property type="entry name" value="Hexapeptide repeat proteins"/>
    <property type="match status" value="1"/>
</dbReference>
<dbReference type="GO" id="GO:0004475">
    <property type="term" value="F:mannose-1-phosphate guanylyltransferase (GTP) activity"/>
    <property type="evidence" value="ECO:0007669"/>
    <property type="project" value="UniProtKB-EC"/>
</dbReference>
<dbReference type="InterPro" id="IPR029044">
    <property type="entry name" value="Nucleotide-diphossugar_trans"/>
</dbReference>
<dbReference type="InterPro" id="IPR056764">
    <property type="entry name" value="LbH_EIF2B3/5"/>
</dbReference>
<dbReference type="InterPro" id="IPR050486">
    <property type="entry name" value="Mannose-1P_guanyltransferase"/>
</dbReference>
<dbReference type="Proteomes" id="UP000031518">
    <property type="component" value="Unassembled WGS sequence"/>
</dbReference>
<evidence type="ECO:0000313" key="5">
    <source>
        <dbReference type="EMBL" id="CDM65330.1"/>
    </source>
</evidence>
<feature type="domain" description="EIF2B subunit epsilon/gamma LbH" evidence="4">
    <location>
        <begin position="251"/>
        <end position="338"/>
    </location>
</feature>
<evidence type="ECO:0000256" key="1">
    <source>
        <dbReference type="ARBA" id="ARBA00004514"/>
    </source>
</evidence>
<reference evidence="5 6" key="2">
    <citation type="submission" date="2015-01" db="EMBL/GenBank/DDBJ databases">
        <title>Complete genome sequence of Pyrinomonas methylaliphatogenes type strain K22T.</title>
        <authorList>
            <person name="Lee K.C.Y."/>
            <person name="Power J.F."/>
            <person name="Dunfield P.F."/>
            <person name="Morgan X.C."/>
            <person name="Huttenhower C."/>
            <person name="Stott M.B."/>
        </authorList>
    </citation>
    <scope>NUCLEOTIDE SEQUENCE [LARGE SCALE GENOMIC DNA]</scope>
    <source>
        <strain evidence="5 6">K22</strain>
    </source>
</reference>
<evidence type="ECO:0000259" key="3">
    <source>
        <dbReference type="Pfam" id="PF00483"/>
    </source>
</evidence>
<reference evidence="5 6" key="1">
    <citation type="submission" date="2013-12" db="EMBL/GenBank/DDBJ databases">
        <authorList>
            <person name="Stott M."/>
        </authorList>
    </citation>
    <scope>NUCLEOTIDE SEQUENCE [LARGE SCALE GENOMIC DNA]</scope>
    <source>
        <strain evidence="5 6">K22</strain>
    </source>
</reference>
<dbReference type="OrthoDB" id="9801899at2"/>
<dbReference type="EC" id="2.7.7.13" evidence="5"/>
<dbReference type="InterPro" id="IPR005835">
    <property type="entry name" value="NTP_transferase_dom"/>
</dbReference>
<evidence type="ECO:0000259" key="4">
    <source>
        <dbReference type="Pfam" id="PF25084"/>
    </source>
</evidence>
<dbReference type="EMBL" id="CBXV010000004">
    <property type="protein sequence ID" value="CDM65330.1"/>
    <property type="molecule type" value="Genomic_DNA"/>
</dbReference>
<protein>
    <submittedName>
        <fullName evidence="5">Nucleotidyltransferase</fullName>
        <ecNumber evidence="5">2.7.7.13</ecNumber>
    </submittedName>
</protein>
<dbReference type="PANTHER" id="PTHR22572">
    <property type="entry name" value="SUGAR-1-PHOSPHATE GUANYL TRANSFERASE"/>
    <property type="match status" value="1"/>
</dbReference>
<comment type="subcellular location">
    <subcellularLocation>
        <location evidence="1">Cytoplasm</location>
        <location evidence="1">Cytosol</location>
    </subcellularLocation>
</comment>
<dbReference type="STRING" id="454194.PYK22_01328"/>
<keyword evidence="5" id="KW-0808">Transferase</keyword>
<evidence type="ECO:0000256" key="2">
    <source>
        <dbReference type="ARBA" id="ARBA00022490"/>
    </source>
</evidence>
<dbReference type="Pfam" id="PF00483">
    <property type="entry name" value="NTP_transferase"/>
    <property type="match status" value="1"/>
</dbReference>
<dbReference type="CDD" id="cd04181">
    <property type="entry name" value="NTP_transferase"/>
    <property type="match status" value="1"/>
</dbReference>
<organism evidence="5 6">
    <name type="scientific">Pyrinomonas methylaliphatogenes</name>
    <dbReference type="NCBI Taxonomy" id="454194"/>
    <lineage>
        <taxon>Bacteria</taxon>
        <taxon>Pseudomonadati</taxon>
        <taxon>Acidobacteriota</taxon>
        <taxon>Blastocatellia</taxon>
        <taxon>Blastocatellales</taxon>
        <taxon>Pyrinomonadaceae</taxon>
        <taxon>Pyrinomonas</taxon>
    </lineage>
</organism>
<name>A0A0B6WYV0_9BACT</name>
<dbReference type="SUPFAM" id="SSF53448">
    <property type="entry name" value="Nucleotide-diphospho-sugar transferases"/>
    <property type="match status" value="1"/>
</dbReference>
<accession>A0A0B6WYV0</accession>